<feature type="domain" description="4Fe-4S ferredoxin-type" evidence="4">
    <location>
        <begin position="101"/>
        <end position="130"/>
    </location>
</feature>
<dbReference type="OrthoDB" id="9778602at2"/>
<dbReference type="Gene3D" id="3.30.70.20">
    <property type="match status" value="1"/>
</dbReference>
<dbReference type="PANTHER" id="PTHR43534:SF1">
    <property type="entry name" value="4FE-4S CLUSTER CONTAINING PARA FAMILY ATPASE PROTEIN"/>
    <property type="match status" value="1"/>
</dbReference>
<keyword evidence="2" id="KW-0408">Iron</keyword>
<keyword evidence="6" id="KW-1185">Reference proteome</keyword>
<dbReference type="SUPFAM" id="SSF52540">
    <property type="entry name" value="P-loop containing nucleoside triphosphate hydrolases"/>
    <property type="match status" value="1"/>
</dbReference>
<dbReference type="PROSITE" id="PS51379">
    <property type="entry name" value="4FE4S_FER_2"/>
    <property type="match status" value="2"/>
</dbReference>
<dbReference type="STRING" id="29542.A6070_13325"/>
<dbReference type="Gene3D" id="3.40.50.300">
    <property type="entry name" value="P-loop containing nucleotide triphosphate hydrolases"/>
    <property type="match status" value="1"/>
</dbReference>
<proteinExistence type="predicted"/>
<evidence type="ECO:0000256" key="1">
    <source>
        <dbReference type="ARBA" id="ARBA00022723"/>
    </source>
</evidence>
<dbReference type="InterPro" id="IPR002586">
    <property type="entry name" value="CobQ/CobB/MinD/ParA_Nub-bd_dom"/>
</dbReference>
<evidence type="ECO:0000313" key="5">
    <source>
        <dbReference type="EMBL" id="APG26181.1"/>
    </source>
</evidence>
<dbReference type="GO" id="GO:0051536">
    <property type="term" value="F:iron-sulfur cluster binding"/>
    <property type="evidence" value="ECO:0007669"/>
    <property type="project" value="UniProtKB-KW"/>
</dbReference>
<dbReference type="CDD" id="cd03110">
    <property type="entry name" value="SIMIBI_bact_arch"/>
    <property type="match status" value="1"/>
</dbReference>
<dbReference type="PANTHER" id="PTHR43534">
    <property type="entry name" value="MIND SUPERFAMILY P-LOOP ATPASE CONTAINING AN INSERTED FERREDOXIN DOMAIN"/>
    <property type="match status" value="1"/>
</dbReference>
<reference evidence="5 6" key="1">
    <citation type="journal article" date="2017" name="Genome Announc.">
        <title>Complete Genome Sequences of Two Acetylene-Fermenting Pelobacter acetylenicus Strains.</title>
        <authorList>
            <person name="Sutton J.M."/>
            <person name="Baesman S.M."/>
            <person name="Fierst J.L."/>
            <person name="Poret-Peterson A.T."/>
            <person name="Oremland R.S."/>
            <person name="Dunlap D.S."/>
            <person name="Akob D.M."/>
        </authorList>
    </citation>
    <scope>NUCLEOTIDE SEQUENCE [LARGE SCALE GENOMIC DNA]</scope>
    <source>
        <strain evidence="5 6">DSM 3247</strain>
    </source>
</reference>
<protein>
    <recommendedName>
        <fullName evidence="4">4Fe-4S ferredoxin-type domain-containing protein</fullName>
    </recommendedName>
</protein>
<dbReference type="GO" id="GO:0046872">
    <property type="term" value="F:metal ion binding"/>
    <property type="evidence" value="ECO:0007669"/>
    <property type="project" value="UniProtKB-KW"/>
</dbReference>
<accession>A0A1L3GJU6</accession>
<evidence type="ECO:0000313" key="6">
    <source>
        <dbReference type="Proteomes" id="UP000182264"/>
    </source>
</evidence>
<dbReference type="InterPro" id="IPR017900">
    <property type="entry name" value="4Fe4S_Fe_S_CS"/>
</dbReference>
<dbReference type="PROSITE" id="PS00198">
    <property type="entry name" value="4FE4S_FER_1"/>
    <property type="match status" value="1"/>
</dbReference>
<dbReference type="InterPro" id="IPR027417">
    <property type="entry name" value="P-loop_NTPase"/>
</dbReference>
<sequence>MPSTSNFKEITVISGKGGSGKTTVVSSLAMLVENKVLADNDVDAADLHLLLQPTVRQAHEFEGGDKAVIDAQLCIGCGKCAEACHFAAIHPVEKTDSAQGLVFQVDTLGCEGCALCQMVCPVAAVKLAPNVVGTWYVSETPFGPLAHARLGIAEENSGRLVTRVRRTAAELARAGGHDYILGDGPPGTGCPVIASLSGADRILIVTEPTVSGVHDMERVLELAEHFKIAALIVINKADLHAGQAQRIEEIAQQRNARVIARIPFDRQVNDALLAGKTVIEYGRGPAFEAMQQIWNHLKQEL</sequence>
<dbReference type="Pfam" id="PF00037">
    <property type="entry name" value="Fer4"/>
    <property type="match status" value="1"/>
</dbReference>
<keyword evidence="1" id="KW-0479">Metal-binding</keyword>
<evidence type="ECO:0000256" key="2">
    <source>
        <dbReference type="ARBA" id="ARBA00023004"/>
    </source>
</evidence>
<gene>
    <name evidence="5" type="ORF">A7E75_04680</name>
</gene>
<dbReference type="Proteomes" id="UP000182264">
    <property type="component" value="Chromosome"/>
</dbReference>
<feature type="domain" description="4Fe-4S ferredoxin-type" evidence="4">
    <location>
        <begin position="65"/>
        <end position="94"/>
    </location>
</feature>
<organism evidence="5 6">
    <name type="scientific">Syntrophotalea acetylenica</name>
    <name type="common">Pelobacter acetylenicus</name>
    <dbReference type="NCBI Taxonomy" id="29542"/>
    <lineage>
        <taxon>Bacteria</taxon>
        <taxon>Pseudomonadati</taxon>
        <taxon>Thermodesulfobacteriota</taxon>
        <taxon>Desulfuromonadia</taxon>
        <taxon>Desulfuromonadales</taxon>
        <taxon>Syntrophotaleaceae</taxon>
        <taxon>Syntrophotalea</taxon>
    </lineage>
</organism>
<evidence type="ECO:0000259" key="4">
    <source>
        <dbReference type="PROSITE" id="PS51379"/>
    </source>
</evidence>
<dbReference type="SUPFAM" id="SSF54862">
    <property type="entry name" value="4Fe-4S ferredoxins"/>
    <property type="match status" value="1"/>
</dbReference>
<dbReference type="InterPro" id="IPR017896">
    <property type="entry name" value="4Fe4S_Fe-S-bd"/>
</dbReference>
<dbReference type="Pfam" id="PF01656">
    <property type="entry name" value="CbiA"/>
    <property type="match status" value="1"/>
</dbReference>
<dbReference type="AlphaFoldDB" id="A0A1L3GJU6"/>
<dbReference type="EMBL" id="CP015518">
    <property type="protein sequence ID" value="APG26181.1"/>
    <property type="molecule type" value="Genomic_DNA"/>
</dbReference>
<name>A0A1L3GJU6_SYNAC</name>
<keyword evidence="3" id="KW-0411">Iron-sulfur</keyword>
<evidence type="ECO:0000256" key="3">
    <source>
        <dbReference type="ARBA" id="ARBA00023014"/>
    </source>
</evidence>